<reference evidence="1" key="1">
    <citation type="submission" date="2014-09" db="EMBL/GenBank/DDBJ databases">
        <authorList>
            <person name="Magalhaes I.L.F."/>
            <person name="Oliveira U."/>
            <person name="Santos F.R."/>
            <person name="Vidigal T.H.D.A."/>
            <person name="Brescovit A.D."/>
            <person name="Santos A.J."/>
        </authorList>
    </citation>
    <scope>NUCLEOTIDE SEQUENCE</scope>
    <source>
        <tissue evidence="1">Shoot tissue taken approximately 20 cm above the soil surface</tissue>
    </source>
</reference>
<protein>
    <submittedName>
        <fullName evidence="1">Uncharacterized protein</fullName>
    </submittedName>
</protein>
<dbReference type="AlphaFoldDB" id="A0A0A9C6A0"/>
<dbReference type="EMBL" id="GBRH01226066">
    <property type="protein sequence ID" value="JAD71829.1"/>
    <property type="molecule type" value="Transcribed_RNA"/>
</dbReference>
<organism evidence="1">
    <name type="scientific">Arundo donax</name>
    <name type="common">Giant reed</name>
    <name type="synonym">Donax arundinaceus</name>
    <dbReference type="NCBI Taxonomy" id="35708"/>
    <lineage>
        <taxon>Eukaryota</taxon>
        <taxon>Viridiplantae</taxon>
        <taxon>Streptophyta</taxon>
        <taxon>Embryophyta</taxon>
        <taxon>Tracheophyta</taxon>
        <taxon>Spermatophyta</taxon>
        <taxon>Magnoliopsida</taxon>
        <taxon>Liliopsida</taxon>
        <taxon>Poales</taxon>
        <taxon>Poaceae</taxon>
        <taxon>PACMAD clade</taxon>
        <taxon>Arundinoideae</taxon>
        <taxon>Arundineae</taxon>
        <taxon>Arundo</taxon>
    </lineage>
</organism>
<evidence type="ECO:0000313" key="1">
    <source>
        <dbReference type="EMBL" id="JAD71829.1"/>
    </source>
</evidence>
<reference evidence="1" key="2">
    <citation type="journal article" date="2015" name="Data Brief">
        <title>Shoot transcriptome of the giant reed, Arundo donax.</title>
        <authorList>
            <person name="Barrero R.A."/>
            <person name="Guerrero F.D."/>
            <person name="Moolhuijzen P."/>
            <person name="Goolsby J.A."/>
            <person name="Tidwell J."/>
            <person name="Bellgard S.E."/>
            <person name="Bellgard M.I."/>
        </authorList>
    </citation>
    <scope>NUCLEOTIDE SEQUENCE</scope>
    <source>
        <tissue evidence="1">Shoot tissue taken approximately 20 cm above the soil surface</tissue>
    </source>
</reference>
<proteinExistence type="predicted"/>
<name>A0A0A9C6A0_ARUDO</name>
<sequence length="25" mass="3134">MSYKNNLLQHTNHMTVLFWLNERNE</sequence>
<accession>A0A0A9C6A0</accession>